<feature type="domain" description="Crinkler effector protein N-terminal" evidence="4">
    <location>
        <begin position="4"/>
        <end position="105"/>
    </location>
</feature>
<protein>
    <recommendedName>
        <fullName evidence="4">Crinkler effector protein N-terminal domain-containing protein</fullName>
    </recommendedName>
</protein>
<dbReference type="InParanoid" id="A0A0C2WK95"/>
<evidence type="ECO:0000256" key="3">
    <source>
        <dbReference type="ARBA" id="ARBA00022525"/>
    </source>
</evidence>
<evidence type="ECO:0000313" key="5">
    <source>
        <dbReference type="EMBL" id="KIL56583.1"/>
    </source>
</evidence>
<dbReference type="GO" id="GO:0005576">
    <property type="term" value="C:extracellular region"/>
    <property type="evidence" value="ECO:0007669"/>
    <property type="project" value="UniProtKB-SubCell"/>
</dbReference>
<feature type="domain" description="Crinkler effector protein N-terminal" evidence="4">
    <location>
        <begin position="122"/>
        <end position="178"/>
    </location>
</feature>
<name>A0A0C2WK95_AMAMK</name>
<dbReference type="HOGENOM" id="CLU_074871_0_0_1"/>
<dbReference type="OrthoDB" id="3026531at2759"/>
<evidence type="ECO:0000259" key="4">
    <source>
        <dbReference type="Pfam" id="PF20147"/>
    </source>
</evidence>
<dbReference type="Proteomes" id="UP000054549">
    <property type="component" value="Unassembled WGS sequence"/>
</dbReference>
<dbReference type="Pfam" id="PF20147">
    <property type="entry name" value="Crinkler"/>
    <property type="match status" value="2"/>
</dbReference>
<keyword evidence="6" id="KW-1185">Reference proteome</keyword>
<sequence>MSELSINCFVLGGDSSEVFTVEIPKTKNVSILKRRIKEEQSHRLNHVDASELIAWKVSLPVDIITPELTVDDIETCQKAQLHSVKKVSSIFGETLVDEHVHILVQVPTVNQPVAAPDPTQFLSLNCFVLRVDEKPNQIFTVEIPKTKNVSILKDLIKKKKSRRLDHVDASDLILSQVTRSPYPWVITLKKVSKT</sequence>
<accession>A0A0C2WK95</accession>
<proteinExistence type="predicted"/>
<dbReference type="AlphaFoldDB" id="A0A0C2WK95"/>
<keyword evidence="3" id="KW-0964">Secreted</keyword>
<reference evidence="5 6" key="1">
    <citation type="submission" date="2014-04" db="EMBL/GenBank/DDBJ databases">
        <title>Evolutionary Origins and Diversification of the Mycorrhizal Mutualists.</title>
        <authorList>
            <consortium name="DOE Joint Genome Institute"/>
            <consortium name="Mycorrhizal Genomics Consortium"/>
            <person name="Kohler A."/>
            <person name="Kuo A."/>
            <person name="Nagy L.G."/>
            <person name="Floudas D."/>
            <person name="Copeland A."/>
            <person name="Barry K.W."/>
            <person name="Cichocki N."/>
            <person name="Veneault-Fourrey C."/>
            <person name="LaButti K."/>
            <person name="Lindquist E.A."/>
            <person name="Lipzen A."/>
            <person name="Lundell T."/>
            <person name="Morin E."/>
            <person name="Murat C."/>
            <person name="Riley R."/>
            <person name="Ohm R."/>
            <person name="Sun H."/>
            <person name="Tunlid A."/>
            <person name="Henrissat B."/>
            <person name="Grigoriev I.V."/>
            <person name="Hibbett D.S."/>
            <person name="Martin F."/>
        </authorList>
    </citation>
    <scope>NUCLEOTIDE SEQUENCE [LARGE SCALE GENOMIC DNA]</scope>
    <source>
        <strain evidence="5 6">Koide BX008</strain>
    </source>
</reference>
<evidence type="ECO:0000256" key="2">
    <source>
        <dbReference type="ARBA" id="ARBA00004613"/>
    </source>
</evidence>
<evidence type="ECO:0000256" key="1">
    <source>
        <dbReference type="ARBA" id="ARBA00004340"/>
    </source>
</evidence>
<dbReference type="EMBL" id="KN818414">
    <property type="protein sequence ID" value="KIL56583.1"/>
    <property type="molecule type" value="Genomic_DNA"/>
</dbReference>
<dbReference type="InterPro" id="IPR045379">
    <property type="entry name" value="Crinkler_N"/>
</dbReference>
<dbReference type="GO" id="GO:0043657">
    <property type="term" value="C:host cell"/>
    <property type="evidence" value="ECO:0007669"/>
    <property type="project" value="UniProtKB-SubCell"/>
</dbReference>
<evidence type="ECO:0000313" key="6">
    <source>
        <dbReference type="Proteomes" id="UP000054549"/>
    </source>
</evidence>
<organism evidence="5 6">
    <name type="scientific">Amanita muscaria (strain Koide BX008)</name>
    <dbReference type="NCBI Taxonomy" id="946122"/>
    <lineage>
        <taxon>Eukaryota</taxon>
        <taxon>Fungi</taxon>
        <taxon>Dikarya</taxon>
        <taxon>Basidiomycota</taxon>
        <taxon>Agaricomycotina</taxon>
        <taxon>Agaricomycetes</taxon>
        <taxon>Agaricomycetidae</taxon>
        <taxon>Agaricales</taxon>
        <taxon>Pluteineae</taxon>
        <taxon>Amanitaceae</taxon>
        <taxon>Amanita</taxon>
    </lineage>
</organism>
<dbReference type="STRING" id="946122.A0A0C2WK95"/>
<gene>
    <name evidence="5" type="ORF">M378DRAFT_200960</name>
</gene>
<comment type="subcellular location">
    <subcellularLocation>
        <location evidence="1">Host cell</location>
    </subcellularLocation>
    <subcellularLocation>
        <location evidence="2">Secreted</location>
    </subcellularLocation>
</comment>